<dbReference type="AlphaFoldDB" id="A0A1G7J124"/>
<dbReference type="InterPro" id="IPR006660">
    <property type="entry name" value="Arsenate_reductase-like"/>
</dbReference>
<dbReference type="InterPro" id="IPR006659">
    <property type="entry name" value="Arsenate_reductase"/>
</dbReference>
<accession>A0A1G7J124</accession>
<evidence type="ECO:0000256" key="1">
    <source>
        <dbReference type="ARBA" id="ARBA00007198"/>
    </source>
</evidence>
<sequence length="113" mass="12662">MIKIYHNPRCSKSREGLAVLEHANKDFEVVKYLEKPVTEKELTEIVKLLGIPAIALVRKNEKIWKEEFKGKVLSEEAVIKAMVANPKLIERPIIVNGSKAVTGRPSSSILSII</sequence>
<dbReference type="PANTHER" id="PTHR30041:SF4">
    <property type="entry name" value="ARSENATE REDUCTASE"/>
    <property type="match status" value="1"/>
</dbReference>
<name>A0A1G7J124_9FLAO</name>
<evidence type="ECO:0000313" key="5">
    <source>
        <dbReference type="Proteomes" id="UP000182114"/>
    </source>
</evidence>
<organism evidence="4 5">
    <name type="scientific">Cellulophaga baltica</name>
    <dbReference type="NCBI Taxonomy" id="76594"/>
    <lineage>
        <taxon>Bacteria</taxon>
        <taxon>Pseudomonadati</taxon>
        <taxon>Bacteroidota</taxon>
        <taxon>Flavobacteriia</taxon>
        <taxon>Flavobacteriales</taxon>
        <taxon>Flavobacteriaceae</taxon>
        <taxon>Cellulophaga</taxon>
    </lineage>
</organism>
<dbReference type="PROSITE" id="PS51353">
    <property type="entry name" value="ARSC"/>
    <property type="match status" value="1"/>
</dbReference>
<dbReference type="PANTHER" id="PTHR30041">
    <property type="entry name" value="ARSENATE REDUCTASE"/>
    <property type="match status" value="1"/>
</dbReference>
<protein>
    <submittedName>
        <fullName evidence="4">Arsenate reductase</fullName>
    </submittedName>
</protein>
<dbReference type="GO" id="GO:0008794">
    <property type="term" value="F:arsenate reductase (glutaredoxin) activity"/>
    <property type="evidence" value="ECO:0007669"/>
    <property type="project" value="InterPro"/>
</dbReference>
<dbReference type="Proteomes" id="UP000182114">
    <property type="component" value="Unassembled WGS sequence"/>
</dbReference>
<dbReference type="SUPFAM" id="SSF52833">
    <property type="entry name" value="Thioredoxin-like"/>
    <property type="match status" value="1"/>
</dbReference>
<keyword evidence="2" id="KW-0560">Oxidoreductase</keyword>
<dbReference type="eggNOG" id="COG1393">
    <property type="taxonomic scope" value="Bacteria"/>
</dbReference>
<evidence type="ECO:0000313" key="4">
    <source>
        <dbReference type="EMBL" id="SDF18591.1"/>
    </source>
</evidence>
<dbReference type="InterPro" id="IPR036249">
    <property type="entry name" value="Thioredoxin-like_sf"/>
</dbReference>
<comment type="similarity">
    <text evidence="1 3">Belongs to the ArsC family.</text>
</comment>
<dbReference type="EMBL" id="FNBD01000008">
    <property type="protein sequence ID" value="SDF18591.1"/>
    <property type="molecule type" value="Genomic_DNA"/>
</dbReference>
<gene>
    <name evidence="4" type="ORF">SAMN04487992_108149</name>
</gene>
<keyword evidence="5" id="KW-1185">Reference proteome</keyword>
<dbReference type="RefSeq" id="WP_074538853.1">
    <property type="nucleotide sequence ID" value="NZ_FNBD01000008.1"/>
</dbReference>
<dbReference type="NCBIfam" id="TIGR00014">
    <property type="entry name" value="arsC"/>
    <property type="match status" value="1"/>
</dbReference>
<dbReference type="Gene3D" id="3.40.30.10">
    <property type="entry name" value="Glutaredoxin"/>
    <property type="match status" value="1"/>
</dbReference>
<evidence type="ECO:0000256" key="3">
    <source>
        <dbReference type="PROSITE-ProRule" id="PRU01282"/>
    </source>
</evidence>
<proteinExistence type="inferred from homology"/>
<dbReference type="CDD" id="cd03034">
    <property type="entry name" value="ArsC_ArsC"/>
    <property type="match status" value="1"/>
</dbReference>
<dbReference type="Pfam" id="PF03960">
    <property type="entry name" value="ArsC"/>
    <property type="match status" value="1"/>
</dbReference>
<evidence type="ECO:0000256" key="2">
    <source>
        <dbReference type="ARBA" id="ARBA00023002"/>
    </source>
</evidence>
<reference evidence="5" key="1">
    <citation type="submission" date="2016-10" db="EMBL/GenBank/DDBJ databases">
        <authorList>
            <person name="Varghese N."/>
            <person name="Submissions S."/>
        </authorList>
    </citation>
    <scope>NUCLEOTIDE SEQUENCE [LARGE SCALE GENOMIC DNA]</scope>
    <source>
        <strain evidence="5">DSM 24729</strain>
    </source>
</reference>